<dbReference type="Pfam" id="PF05184">
    <property type="entry name" value="SapB_1"/>
    <property type="match status" value="1"/>
</dbReference>
<dbReference type="SMART" id="SM00741">
    <property type="entry name" value="SapB"/>
    <property type="match status" value="1"/>
</dbReference>
<dbReference type="GO" id="GO:0042742">
    <property type="term" value="P:defense response to bacterium"/>
    <property type="evidence" value="ECO:0007669"/>
    <property type="project" value="InterPro"/>
</dbReference>
<keyword evidence="1" id="KW-1015">Disulfide bond</keyword>
<evidence type="ECO:0000313" key="3">
    <source>
        <dbReference type="Proteomes" id="UP000515152"/>
    </source>
</evidence>
<dbReference type="AlphaFoldDB" id="A0A6P8GAX7"/>
<dbReference type="InterPro" id="IPR011001">
    <property type="entry name" value="Saposin-like"/>
</dbReference>
<evidence type="ECO:0000259" key="2">
    <source>
        <dbReference type="PROSITE" id="PS50015"/>
    </source>
</evidence>
<evidence type="ECO:0000313" key="4">
    <source>
        <dbReference type="RefSeq" id="XP_031436458.1"/>
    </source>
</evidence>
<keyword evidence="3" id="KW-1185">Reference proteome</keyword>
<dbReference type="PANTHER" id="PTHR15541:SF2">
    <property type="entry name" value="GRANULYSIN"/>
    <property type="match status" value="1"/>
</dbReference>
<evidence type="ECO:0000256" key="1">
    <source>
        <dbReference type="ARBA" id="ARBA00023157"/>
    </source>
</evidence>
<gene>
    <name evidence="4" type="primary">LOC116223528</name>
</gene>
<dbReference type="SUPFAM" id="SSF47862">
    <property type="entry name" value="Saposin"/>
    <property type="match status" value="1"/>
</dbReference>
<dbReference type="RefSeq" id="XP_031436458.1">
    <property type="nucleotide sequence ID" value="XM_031580598.1"/>
</dbReference>
<dbReference type="PROSITE" id="PS50015">
    <property type="entry name" value="SAP_B"/>
    <property type="match status" value="1"/>
</dbReference>
<dbReference type="Proteomes" id="UP000515152">
    <property type="component" value="Chromosome 14"/>
</dbReference>
<proteinExistence type="predicted"/>
<organism evidence="3 4">
    <name type="scientific">Clupea harengus</name>
    <name type="common">Atlantic herring</name>
    <dbReference type="NCBI Taxonomy" id="7950"/>
    <lineage>
        <taxon>Eukaryota</taxon>
        <taxon>Metazoa</taxon>
        <taxon>Chordata</taxon>
        <taxon>Craniata</taxon>
        <taxon>Vertebrata</taxon>
        <taxon>Euteleostomi</taxon>
        <taxon>Actinopterygii</taxon>
        <taxon>Neopterygii</taxon>
        <taxon>Teleostei</taxon>
        <taxon>Clupei</taxon>
        <taxon>Clupeiformes</taxon>
        <taxon>Clupeoidei</taxon>
        <taxon>Clupeidae</taxon>
        <taxon>Clupea</taxon>
    </lineage>
</organism>
<feature type="domain" description="Saposin B-type" evidence="2">
    <location>
        <begin position="4"/>
        <end position="84"/>
    </location>
</feature>
<dbReference type="InterPro" id="IPR038847">
    <property type="entry name" value="Granulysin-like"/>
</dbReference>
<sequence length="89" mass="10426">MEAIPGACKVCKWIIKKMRKSIHEGSTEEVIRESLEAVCNKTFMLKRVCRWFVKKYIDRLTKELSTSDDVRTICVNLKACRPRSLLDFM</sequence>
<protein>
    <submittedName>
        <fullName evidence="4">Antimicrobial peptide NK-lysin-like</fullName>
    </submittedName>
</protein>
<dbReference type="PANTHER" id="PTHR15541">
    <property type="entry name" value="GRANULYSIN RELATED"/>
    <property type="match status" value="1"/>
</dbReference>
<dbReference type="Gene3D" id="1.10.225.10">
    <property type="entry name" value="Saposin-like"/>
    <property type="match status" value="1"/>
</dbReference>
<dbReference type="InterPro" id="IPR008139">
    <property type="entry name" value="SaposinB_dom"/>
</dbReference>
<name>A0A6P8GAX7_CLUHA</name>
<dbReference type="GO" id="GO:0006629">
    <property type="term" value="P:lipid metabolic process"/>
    <property type="evidence" value="ECO:0007669"/>
    <property type="project" value="InterPro"/>
</dbReference>
<reference evidence="4" key="1">
    <citation type="submission" date="2025-08" db="UniProtKB">
        <authorList>
            <consortium name="RefSeq"/>
        </authorList>
    </citation>
    <scope>IDENTIFICATION</scope>
</reference>
<accession>A0A6P8GAX7</accession>
<dbReference type="KEGG" id="char:116223528"/>
<dbReference type="GeneID" id="116223528"/>
<dbReference type="OrthoDB" id="69496at2759"/>
<dbReference type="InterPro" id="IPR007856">
    <property type="entry name" value="SapB_1"/>
</dbReference>